<evidence type="ECO:0000256" key="5">
    <source>
        <dbReference type="ARBA" id="ARBA00022857"/>
    </source>
</evidence>
<dbReference type="Gene3D" id="3.90.180.10">
    <property type="entry name" value="Medium-chain alcohol dehydrogenases, catalytic domain"/>
    <property type="match status" value="1"/>
</dbReference>
<dbReference type="PATRIC" id="fig|43687.5.peg.1421"/>
<dbReference type="GO" id="GO:0051262">
    <property type="term" value="P:protein tetramerization"/>
    <property type="evidence" value="ECO:0007669"/>
    <property type="project" value="UniProtKB-ARBA"/>
</dbReference>
<keyword evidence="4 9" id="KW-0862">Zinc</keyword>
<dbReference type="GO" id="GO:0019595">
    <property type="term" value="P:non-phosphorylated glucose catabolic process"/>
    <property type="evidence" value="ECO:0007669"/>
    <property type="project" value="UniProtKB-UniRule"/>
</dbReference>
<evidence type="ECO:0000256" key="6">
    <source>
        <dbReference type="ARBA" id="ARBA00023002"/>
    </source>
</evidence>
<feature type="binding site" evidence="9">
    <location>
        <begin position="268"/>
        <end position="270"/>
    </location>
    <ligand>
        <name>NADP(+)</name>
        <dbReference type="ChEBI" id="CHEBI:58349"/>
    </ligand>
</feature>
<dbReference type="InterPro" id="IPR036291">
    <property type="entry name" value="NAD(P)-bd_dom_sf"/>
</dbReference>
<dbReference type="RefSeq" id="WP_012021246.1">
    <property type="nucleotide sequence ID" value="NZ_AP019770.1"/>
</dbReference>
<evidence type="ECO:0000256" key="2">
    <source>
        <dbReference type="ARBA" id="ARBA00022723"/>
    </source>
</evidence>
<feature type="binding site" evidence="9">
    <location>
        <position position="40"/>
    </location>
    <ligand>
        <name>substrate</name>
    </ligand>
</feature>
<dbReference type="Gene3D" id="3.40.50.720">
    <property type="entry name" value="NAD(P)-binding Rossmann-like Domain"/>
    <property type="match status" value="1"/>
</dbReference>
<dbReference type="Proteomes" id="UP000062475">
    <property type="component" value="Chromosome"/>
</dbReference>
<comment type="cofactor">
    <cofactor evidence="1">
        <name>Zn(2+)</name>
        <dbReference type="ChEBI" id="CHEBI:29105"/>
    </cofactor>
</comment>
<dbReference type="Proteomes" id="UP000056255">
    <property type="component" value="Chromosome"/>
</dbReference>
<dbReference type="EC" id="1.1.1.47" evidence="9"/>
<dbReference type="GeneID" id="91755800"/>
<evidence type="ECO:0000313" key="13">
    <source>
        <dbReference type="EMBL" id="AKV74318.1"/>
    </source>
</evidence>
<evidence type="ECO:0000313" key="16">
    <source>
        <dbReference type="EMBL" id="AKV81054.1"/>
    </source>
</evidence>
<keyword evidence="7 9" id="KW-0520">NAD</keyword>
<keyword evidence="5 9" id="KW-0521">NADP</keyword>
<feature type="binding site" evidence="9">
    <location>
        <position position="298"/>
    </location>
    <ligand>
        <name>substrate</name>
    </ligand>
</feature>
<dbReference type="HAMAP" id="MF_02127">
    <property type="entry name" value="Glucose_DH"/>
    <property type="match status" value="1"/>
</dbReference>
<dbReference type="SMR" id="A0A088E4S7"/>
<dbReference type="SUPFAM" id="SSF50129">
    <property type="entry name" value="GroES-like"/>
    <property type="match status" value="1"/>
</dbReference>
<dbReference type="Pfam" id="PF08240">
    <property type="entry name" value="ADH_N"/>
    <property type="match status" value="1"/>
</dbReference>
<evidence type="ECO:0000259" key="10">
    <source>
        <dbReference type="Pfam" id="PF08240"/>
    </source>
</evidence>
<dbReference type="InterPro" id="IPR011032">
    <property type="entry name" value="GroES-like_sf"/>
</dbReference>
<dbReference type="OMA" id="NWGHEDI"/>
<evidence type="ECO:0000256" key="7">
    <source>
        <dbReference type="ARBA" id="ARBA00023027"/>
    </source>
</evidence>
<dbReference type="Proteomes" id="UP000029084">
    <property type="component" value="Chromosome"/>
</dbReference>
<dbReference type="Proteomes" id="UP000061362">
    <property type="component" value="Chromosome"/>
</dbReference>
<feature type="domain" description="Alcohol dehydrogenase-like N-terminal" evidence="10">
    <location>
        <begin position="25"/>
        <end position="138"/>
    </location>
</feature>
<evidence type="ECO:0000256" key="9">
    <source>
        <dbReference type="HAMAP-Rule" id="MF_02127"/>
    </source>
</evidence>
<organism evidence="12 18">
    <name type="scientific">Metallosphaera sedula</name>
    <dbReference type="NCBI Taxonomy" id="43687"/>
    <lineage>
        <taxon>Archaea</taxon>
        <taxon>Thermoproteota</taxon>
        <taxon>Thermoprotei</taxon>
        <taxon>Sulfolobales</taxon>
        <taxon>Sulfolobaceae</taxon>
        <taxon>Metallosphaera</taxon>
    </lineage>
</organism>
<evidence type="ECO:0000313" key="14">
    <source>
        <dbReference type="EMBL" id="AKV76557.1"/>
    </source>
</evidence>
<comment type="similarity">
    <text evidence="9">Belongs to the zinc-containing alcohol dehydrogenase family. Glucose 1-dehydrogenase subfamily.</text>
</comment>
<evidence type="ECO:0000313" key="12">
    <source>
        <dbReference type="EMBL" id="AIM27444.1"/>
    </source>
</evidence>
<dbReference type="EMBL" id="CP012172">
    <property type="protein sequence ID" value="AKV74318.1"/>
    <property type="molecule type" value="Genomic_DNA"/>
</dbReference>
<evidence type="ECO:0000259" key="11">
    <source>
        <dbReference type="Pfam" id="PF16912"/>
    </source>
</evidence>
<dbReference type="InterPro" id="IPR026583">
    <property type="entry name" value="Glc_1-DH_arc"/>
</dbReference>
<feature type="binding site" evidence="9">
    <location>
        <position position="342"/>
    </location>
    <ligand>
        <name>NADP(+)</name>
        <dbReference type="ChEBI" id="CHEBI:58349"/>
    </ligand>
</feature>
<evidence type="ECO:0000256" key="4">
    <source>
        <dbReference type="ARBA" id="ARBA00022833"/>
    </source>
</evidence>
<dbReference type="GO" id="GO:0070403">
    <property type="term" value="F:NAD+ binding"/>
    <property type="evidence" value="ECO:0007669"/>
    <property type="project" value="UniProtKB-UniRule"/>
</dbReference>
<dbReference type="InterPro" id="IPR050129">
    <property type="entry name" value="Zn_alcohol_dh"/>
</dbReference>
<dbReference type="EMBL" id="CP012173">
    <property type="protein sequence ID" value="AKV76557.1"/>
    <property type="molecule type" value="Genomic_DNA"/>
</dbReference>
<gene>
    <name evidence="9" type="primary">gdh</name>
    <name evidence="12" type="ORF">HA72_1301</name>
    <name evidence="13" type="ORF">MsedA_1319</name>
    <name evidence="14" type="ORF">MsedB_1321</name>
    <name evidence="15" type="ORF">MsedC_1319</name>
    <name evidence="16" type="ORF">MsedD_1320</name>
    <name evidence="17" type="ORF">MsedE_1325</name>
</gene>
<proteinExistence type="inferred from homology"/>
<name>A0A088E4S7_9CREN</name>
<keyword evidence="2 9" id="KW-0479">Metal-binding</keyword>
<evidence type="ECO:0000313" key="20">
    <source>
        <dbReference type="Proteomes" id="UP000061362"/>
    </source>
</evidence>
<evidence type="ECO:0000313" key="21">
    <source>
        <dbReference type="Proteomes" id="UP000062398"/>
    </source>
</evidence>
<dbReference type="EMBL" id="CP008822">
    <property type="protein sequence ID" value="AIM27444.1"/>
    <property type="molecule type" value="Genomic_DNA"/>
</dbReference>
<dbReference type="EMBL" id="CP012175">
    <property type="protein sequence ID" value="AKV81054.1"/>
    <property type="molecule type" value="Genomic_DNA"/>
</dbReference>
<dbReference type="GO" id="GO:0047936">
    <property type="term" value="F:glucose 1-dehydrogenase [NAD(P)+] activity"/>
    <property type="evidence" value="ECO:0007669"/>
    <property type="project" value="UniProtKB-UniRule"/>
</dbReference>
<keyword evidence="3 9" id="KW-0547">Nucleotide-binding</keyword>
<accession>A0A088E4S7</accession>
<dbReference type="GO" id="GO:0005536">
    <property type="term" value="F:D-glucose binding"/>
    <property type="evidence" value="ECO:0007669"/>
    <property type="project" value="UniProtKB-UniRule"/>
</dbReference>
<reference evidence="17 19" key="3">
    <citation type="submission" date="2015-07" db="EMBL/GenBank/DDBJ databases">
        <title>Physiological, transcriptional responses and genome re-sequencing of acid resistant extremely thermoacidophilic Metallosphaera sedula SARC-M1.</title>
        <authorList>
            <person name="Ai C."/>
            <person name="McCarthy S."/>
            <person name="Eckrich V."/>
            <person name="Rudrappa D."/>
            <person name="Qiu G."/>
            <person name="Blum P."/>
        </authorList>
    </citation>
    <scope>NUCLEOTIDE SEQUENCE [LARGE SCALE GENOMIC DNA]</scope>
    <source>
        <strain evidence="17 19">SARC-M1</strain>
    </source>
</reference>
<evidence type="ECO:0000313" key="22">
    <source>
        <dbReference type="Proteomes" id="UP000062475"/>
    </source>
</evidence>
<feature type="binding site" evidence="9">
    <location>
        <position position="149"/>
    </location>
    <ligand>
        <name>substrate</name>
    </ligand>
</feature>
<comment type="caution">
    <text evidence="9">Lacks conserved residue(s) required for the propagation of feature annotation.</text>
</comment>
<comment type="catalytic activity">
    <reaction evidence="9">
        <text>D-glucose + NAD(+) = D-glucono-1,5-lactone + NADH + H(+)</text>
        <dbReference type="Rhea" id="RHEA:14293"/>
        <dbReference type="ChEBI" id="CHEBI:4167"/>
        <dbReference type="ChEBI" id="CHEBI:15378"/>
        <dbReference type="ChEBI" id="CHEBI:16217"/>
        <dbReference type="ChEBI" id="CHEBI:57540"/>
        <dbReference type="ChEBI" id="CHEBI:57945"/>
        <dbReference type="EC" id="1.1.1.47"/>
    </reaction>
</comment>
<feature type="binding site" evidence="9">
    <location>
        <begin position="187"/>
        <end position="190"/>
    </location>
    <ligand>
        <name>NADP(+)</name>
        <dbReference type="ChEBI" id="CHEBI:58349"/>
    </ligand>
</feature>
<evidence type="ECO:0000256" key="8">
    <source>
        <dbReference type="ARBA" id="ARBA00023277"/>
    </source>
</evidence>
<evidence type="ECO:0000313" key="15">
    <source>
        <dbReference type="EMBL" id="AKV78809.1"/>
    </source>
</evidence>
<evidence type="ECO:0000256" key="1">
    <source>
        <dbReference type="ARBA" id="ARBA00001947"/>
    </source>
</evidence>
<evidence type="ECO:0000313" key="19">
    <source>
        <dbReference type="Proteomes" id="UP000056255"/>
    </source>
</evidence>
<dbReference type="EMBL" id="CP012176">
    <property type="protein sequence ID" value="AKV83293.1"/>
    <property type="molecule type" value="Genomic_DNA"/>
</dbReference>
<feature type="binding site" evidence="9">
    <location>
        <begin position="296"/>
        <end position="298"/>
    </location>
    <ligand>
        <name>NADP(+)</name>
        <dbReference type="ChEBI" id="CHEBI:58349"/>
    </ligand>
</feature>
<reference evidence="20 21" key="2">
    <citation type="journal article" date="2015" name="Genome Announc.">
        <title>Complete Genome Sequences of Evolved Arsenate-Resistant Metallosphaera sedula Strains.</title>
        <authorList>
            <person name="Ai C."/>
            <person name="McCarthy S."/>
            <person name="Schackwitz W."/>
            <person name="Martin J."/>
            <person name="Lipzen A."/>
            <person name="Blum P."/>
        </authorList>
    </citation>
    <scope>NUCLEOTIDE SEQUENCE [LARGE SCALE GENOMIC DNA]</scope>
    <source>
        <strain evidence="15 21">ARS120-1</strain>
        <strain evidence="16 20">ARS120-2</strain>
        <strain evidence="13 23">ARS50-1</strain>
        <strain evidence="14 22">ARS50-2</strain>
    </source>
</reference>
<feature type="binding site" evidence="9">
    <location>
        <position position="153"/>
    </location>
    <ligand>
        <name>substrate</name>
    </ligand>
</feature>
<dbReference type="SUPFAM" id="SSF51735">
    <property type="entry name" value="NAD(P)-binding Rossmann-fold domains"/>
    <property type="match status" value="1"/>
</dbReference>
<keyword evidence="8 9" id="KW-0119">Carbohydrate metabolism</keyword>
<comment type="catalytic activity">
    <reaction evidence="9">
        <text>D-glucose + NADP(+) = D-glucono-1,5-lactone + NADPH + H(+)</text>
        <dbReference type="Rhea" id="RHEA:14405"/>
        <dbReference type="ChEBI" id="CHEBI:4167"/>
        <dbReference type="ChEBI" id="CHEBI:15378"/>
        <dbReference type="ChEBI" id="CHEBI:16217"/>
        <dbReference type="ChEBI" id="CHEBI:57783"/>
        <dbReference type="ChEBI" id="CHEBI:58349"/>
        <dbReference type="EC" id="1.1.1.47"/>
    </reaction>
</comment>
<dbReference type="InterPro" id="IPR031640">
    <property type="entry name" value="Glu_dehyd_C"/>
</dbReference>
<dbReference type="Pfam" id="PF16912">
    <property type="entry name" value="Glu_dehyd_C"/>
    <property type="match status" value="1"/>
</dbReference>
<comment type="function">
    <text evidence="9">Catalyzes the NAD(P)(+)-dependent oxidation of D-glucose to D-gluconate via gluconolactone. Can utilize both NAD(+) and NADP(+) as electron acceptor. Is involved in the degradation of glucose through a non-phosphorylative variant of the Entner-Doudoroff pathway.</text>
</comment>
<evidence type="ECO:0000256" key="3">
    <source>
        <dbReference type="ARBA" id="ARBA00022741"/>
    </source>
</evidence>
<dbReference type="GO" id="GO:0008270">
    <property type="term" value="F:zinc ion binding"/>
    <property type="evidence" value="ECO:0007669"/>
    <property type="project" value="UniProtKB-UniRule"/>
</dbReference>
<reference evidence="12 18" key="1">
    <citation type="journal article" date="2014" name="J. Bacteriol.">
        <title>Role of an Archaeal PitA Transporter in the Copper and Arsenic Resistance of Metallosphaera sedula, an Extreme Thermoacidophile.</title>
        <authorList>
            <person name="McCarthy S."/>
            <person name="Ai C."/>
            <person name="Wheaton G."/>
            <person name="Tevatia R."/>
            <person name="Eckrich V."/>
            <person name="Kelly R."/>
            <person name="Blum P."/>
        </authorList>
    </citation>
    <scope>NUCLEOTIDE SEQUENCE [LARGE SCALE GENOMIC DNA]</scope>
    <source>
        <strain evidence="12 18">CuR1</strain>
    </source>
</reference>
<dbReference type="EMBL" id="CP012174">
    <property type="protein sequence ID" value="AKV78809.1"/>
    <property type="molecule type" value="Genomic_DNA"/>
</dbReference>
<dbReference type="InterPro" id="IPR013154">
    <property type="entry name" value="ADH-like_N"/>
</dbReference>
<dbReference type="Proteomes" id="UP000062398">
    <property type="component" value="Chromosome"/>
</dbReference>
<dbReference type="Proteomes" id="UP000068832">
    <property type="component" value="Chromosome"/>
</dbReference>
<feature type="domain" description="Glucose dehydrogenase C-terminal" evidence="11">
    <location>
        <begin position="143"/>
        <end position="352"/>
    </location>
</feature>
<sequence>MKAIIVRPPNEGVEVKDITLRESTDGKIVVRTRLSGLCGTDRGLVTGRLTFARPPPGYDFLILGHETLGEVVKGNGEFSPGDLVVPVVRRGCGSCLNCMLGRQDFCETGRFTEIGIRGAHGTMREEFLEDPKYLVRVPRELGDEGVLLEPLSNVVKALTEMEYLQRRSWWRCDDSTYSCRTAVVLGSGPIGLLFSMALRSMGFRVIVANRRPPSQVESEITRDIGATFLNTSEHEDLEPDLIVDTSGHPSAVVPLLPRIRKNGAVILFGTTGLERYELTAEEITMLVENNILIFGSVNASKADFQAGVNLLVEWKARYPGVLQRMITKRVSVEEAPQVLKEKVPGEIKTVIDWTARES</sequence>
<feature type="binding site" evidence="9">
    <location>
        <position position="113"/>
    </location>
    <ligand>
        <name>substrate</name>
    </ligand>
</feature>
<dbReference type="GO" id="GO:0070401">
    <property type="term" value="F:NADP+ binding"/>
    <property type="evidence" value="ECO:0007669"/>
    <property type="project" value="UniProtKB-UniRule"/>
</dbReference>
<feature type="binding site" evidence="9">
    <location>
        <begin position="209"/>
        <end position="211"/>
    </location>
    <ligand>
        <name>NADP(+)</name>
        <dbReference type="ChEBI" id="CHEBI:58349"/>
    </ligand>
</feature>
<dbReference type="PANTHER" id="PTHR43401:SF2">
    <property type="entry name" value="L-THREONINE 3-DEHYDROGENASE"/>
    <property type="match status" value="1"/>
</dbReference>
<dbReference type="OrthoDB" id="41394at2157"/>
<evidence type="ECO:0000313" key="17">
    <source>
        <dbReference type="EMBL" id="AKV83293.1"/>
    </source>
</evidence>
<protein>
    <recommendedName>
        <fullName evidence="9">Glucose 1-dehydrogenase</fullName>
        <shortName evidence="9">GDH</shortName>
        <shortName evidence="9">GlcDH</shortName>
        <ecNumber evidence="9">1.1.1.47</ecNumber>
    </recommendedName>
</protein>
<dbReference type="CDD" id="cd08230">
    <property type="entry name" value="glucose_DH"/>
    <property type="match status" value="1"/>
</dbReference>
<keyword evidence="6 9" id="KW-0560">Oxidoreductase</keyword>
<dbReference type="AlphaFoldDB" id="A0A088E4S7"/>
<dbReference type="PANTHER" id="PTHR43401">
    <property type="entry name" value="L-THREONINE 3-DEHYDROGENASE"/>
    <property type="match status" value="1"/>
</dbReference>
<evidence type="ECO:0000313" key="23">
    <source>
        <dbReference type="Proteomes" id="UP000068832"/>
    </source>
</evidence>
<evidence type="ECO:0000313" key="18">
    <source>
        <dbReference type="Proteomes" id="UP000029084"/>
    </source>
</evidence>